<dbReference type="EMBL" id="JAVHNQ010000001">
    <property type="protein sequence ID" value="KAK6359206.1"/>
    <property type="molecule type" value="Genomic_DNA"/>
</dbReference>
<accession>A0AAV9VB35</accession>
<evidence type="ECO:0000313" key="2">
    <source>
        <dbReference type="EMBL" id="KAK6359206.1"/>
    </source>
</evidence>
<evidence type="ECO:0000313" key="3">
    <source>
        <dbReference type="Proteomes" id="UP001375240"/>
    </source>
</evidence>
<feature type="region of interest" description="Disordered" evidence="1">
    <location>
        <begin position="1"/>
        <end position="167"/>
    </location>
</feature>
<proteinExistence type="predicted"/>
<dbReference type="Proteomes" id="UP001375240">
    <property type="component" value="Unassembled WGS sequence"/>
</dbReference>
<feature type="compositionally biased region" description="Polar residues" evidence="1">
    <location>
        <begin position="95"/>
        <end position="105"/>
    </location>
</feature>
<gene>
    <name evidence="2" type="ORF">TWF696_000370</name>
</gene>
<feature type="compositionally biased region" description="Basic and acidic residues" evidence="1">
    <location>
        <begin position="183"/>
        <end position="201"/>
    </location>
</feature>
<feature type="compositionally biased region" description="Low complexity" evidence="1">
    <location>
        <begin position="79"/>
        <end position="94"/>
    </location>
</feature>
<feature type="compositionally biased region" description="Basic residues" evidence="1">
    <location>
        <begin position="1"/>
        <end position="11"/>
    </location>
</feature>
<feature type="compositionally biased region" description="Basic residues" evidence="1">
    <location>
        <begin position="136"/>
        <end position="167"/>
    </location>
</feature>
<keyword evidence="3" id="KW-1185">Reference proteome</keyword>
<reference evidence="2 3" key="1">
    <citation type="submission" date="2019-10" db="EMBL/GenBank/DDBJ databases">
        <authorList>
            <person name="Palmer J.M."/>
        </authorList>
    </citation>
    <scope>NUCLEOTIDE SEQUENCE [LARGE SCALE GENOMIC DNA]</scope>
    <source>
        <strain evidence="2 3">TWF696</strain>
    </source>
</reference>
<sequence>MGSSKGKRPIRHWQVEQSPYILPAASTDTLPSLWEADSDGDSDGSTTVSLGPSLWSPNGSFGRPYMDGEGSKKRRKSSISESGASEIGSISNASQSTSHTMTPTSDLKGKKPIKYKSDTDLKSIMSDIMSDESEHKMHKFKKRVEKAKTKHHDKHKKKDKKPRPHVRHILRETLSLASLKQIRERSKAETHKKDNVREQAVKKQGVSVSSDPVKVYEESTSDADSRERLRNSSHMTAEIKLHFWRDNYRGKGRLGRIKEHLYKKRVRRMMKVMMELQAAMLAS</sequence>
<name>A0AAV9VB35_9PEZI</name>
<protein>
    <submittedName>
        <fullName evidence="2">Uncharacterized protein</fullName>
    </submittedName>
</protein>
<comment type="caution">
    <text evidence="2">The sequence shown here is derived from an EMBL/GenBank/DDBJ whole genome shotgun (WGS) entry which is preliminary data.</text>
</comment>
<evidence type="ECO:0000256" key="1">
    <source>
        <dbReference type="SAM" id="MobiDB-lite"/>
    </source>
</evidence>
<feature type="region of interest" description="Disordered" evidence="1">
    <location>
        <begin position="183"/>
        <end position="231"/>
    </location>
</feature>
<dbReference type="AlphaFoldDB" id="A0AAV9VB35"/>
<organism evidence="2 3">
    <name type="scientific">Orbilia brochopaga</name>
    <dbReference type="NCBI Taxonomy" id="3140254"/>
    <lineage>
        <taxon>Eukaryota</taxon>
        <taxon>Fungi</taxon>
        <taxon>Dikarya</taxon>
        <taxon>Ascomycota</taxon>
        <taxon>Pezizomycotina</taxon>
        <taxon>Orbiliomycetes</taxon>
        <taxon>Orbiliales</taxon>
        <taxon>Orbiliaceae</taxon>
        <taxon>Orbilia</taxon>
    </lineage>
</organism>